<gene>
    <name evidence="2" type="ORF">GRQ65_05195</name>
</gene>
<feature type="signal peptide" evidence="1">
    <location>
        <begin position="1"/>
        <end position="28"/>
    </location>
</feature>
<proteinExistence type="predicted"/>
<feature type="chain" id="PRO_5027000788" evidence="1">
    <location>
        <begin position="29"/>
        <end position="219"/>
    </location>
</feature>
<keyword evidence="1" id="KW-0732">Signal</keyword>
<evidence type="ECO:0000313" key="2">
    <source>
        <dbReference type="EMBL" id="MXG88943.1"/>
    </source>
</evidence>
<keyword evidence="3" id="KW-1185">Reference proteome</keyword>
<comment type="caution">
    <text evidence="2">The sequence shown here is derived from an EMBL/GenBank/DDBJ whole genome shotgun (WGS) entry which is preliminary data.</text>
</comment>
<evidence type="ECO:0000256" key="1">
    <source>
        <dbReference type="SAM" id="SignalP"/>
    </source>
</evidence>
<dbReference type="EMBL" id="WUEK01000003">
    <property type="protein sequence ID" value="MXG88943.1"/>
    <property type="molecule type" value="Genomic_DNA"/>
</dbReference>
<dbReference type="RefSeq" id="WP_160875913.1">
    <property type="nucleotide sequence ID" value="NZ_WUEK01000003.1"/>
</dbReference>
<name>A0A6L7ENN3_9ACTN</name>
<accession>A0A6L7ENN3</accession>
<evidence type="ECO:0000313" key="3">
    <source>
        <dbReference type="Proteomes" id="UP000473325"/>
    </source>
</evidence>
<dbReference type="AlphaFoldDB" id="A0A6L7ENN3"/>
<dbReference type="Proteomes" id="UP000473325">
    <property type="component" value="Unassembled WGS sequence"/>
</dbReference>
<reference evidence="2 3" key="1">
    <citation type="submission" date="2019-12" db="EMBL/GenBank/DDBJ databases">
        <authorList>
            <person name="Kun Z."/>
        </authorList>
    </citation>
    <scope>NUCLEOTIDE SEQUENCE [LARGE SCALE GENOMIC DNA]</scope>
    <source>
        <strain evidence="2 3">YIM 123512</strain>
    </source>
</reference>
<organism evidence="2 3">
    <name type="scientific">Nocardioides flavescens</name>
    <dbReference type="NCBI Taxonomy" id="2691959"/>
    <lineage>
        <taxon>Bacteria</taxon>
        <taxon>Bacillati</taxon>
        <taxon>Actinomycetota</taxon>
        <taxon>Actinomycetes</taxon>
        <taxon>Propionibacteriales</taxon>
        <taxon>Nocardioidaceae</taxon>
        <taxon>Nocardioides</taxon>
    </lineage>
</organism>
<sequence length="219" mass="21394">MPASLTSRFAAATSVLALAVATGGSSYAAVKIGTKQLKNNAVTSQKIKNDAVTGADVLESSLAKVPSAGTADSATTAGKATTADNAASAGSVNGMKLTKVAYRGTPNTGARVLFQDQGLTITASCSAATDTTLSATSSVPNASIYAAAAPDNSYANPLGNDLESGGFDPGVTFDLLVGGSGNTDLITFAFDTPAGAVVTGTLSADEADDCVVAGTVVSG</sequence>
<protein>
    <submittedName>
        <fullName evidence="2">Uncharacterized protein</fullName>
    </submittedName>
</protein>